<dbReference type="GO" id="GO:0008017">
    <property type="term" value="F:microtubule binding"/>
    <property type="evidence" value="ECO:0007669"/>
    <property type="project" value="TreeGrafter"/>
</dbReference>
<dbReference type="InterPro" id="IPR015943">
    <property type="entry name" value="WD40/YVTN_repeat-like_dom_sf"/>
</dbReference>
<dbReference type="InterPro" id="IPR050630">
    <property type="entry name" value="WD_repeat_EMAP"/>
</dbReference>
<feature type="domain" description="EML-like second beta-propeller" evidence="5">
    <location>
        <begin position="354"/>
        <end position="486"/>
    </location>
</feature>
<protein>
    <submittedName>
        <fullName evidence="6">Uncharacterized protein</fullName>
    </submittedName>
</protein>
<evidence type="ECO:0000313" key="7">
    <source>
        <dbReference type="Proteomes" id="UP000663889"/>
    </source>
</evidence>
<dbReference type="AlphaFoldDB" id="A0A813WK41"/>
<name>A0A813WK41_9BILA</name>
<organism evidence="6 7">
    <name type="scientific">Rotaria sordida</name>
    <dbReference type="NCBI Taxonomy" id="392033"/>
    <lineage>
        <taxon>Eukaryota</taxon>
        <taxon>Metazoa</taxon>
        <taxon>Spiralia</taxon>
        <taxon>Gnathifera</taxon>
        <taxon>Rotifera</taxon>
        <taxon>Eurotatoria</taxon>
        <taxon>Bdelloidea</taxon>
        <taxon>Philodinida</taxon>
        <taxon>Philodinidae</taxon>
        <taxon>Rotaria</taxon>
    </lineage>
</organism>
<dbReference type="InterPro" id="IPR005108">
    <property type="entry name" value="HELP"/>
</dbReference>
<accession>A0A813WK41</accession>
<feature type="repeat" description="WD" evidence="3">
    <location>
        <begin position="515"/>
        <end position="550"/>
    </location>
</feature>
<dbReference type="Pfam" id="PF03451">
    <property type="entry name" value="HELP"/>
    <property type="match status" value="2"/>
</dbReference>
<sequence length="853" mass="96137">MTTNMSMPQESQVPGDRTAPKASLRLEWVYGYRAANCRSNIHLTENGELVYFSAAVAIVQNIQEKDHYRQRFFLGHDDDIISSCLHPDKIIIATGQIGKNAQICVWNTQGIMKLESLLQGHTDGVGAMNFNADGEKLASVGIDHDNTIKIWNWRLGKILATVAGHSERVFDICYLGDRVISCGVKHLRFWTLLGNTLQFKESIFGKSEAQTLLCIGTFGRSTTKESSSLSDDDNLCFTGAINGDLIVWKKNKIDRIISGAHNSTIYSIDINSNGFLTCGKDGYVKEWTRDFTPTRLSIRIQCLMNDTEEVSVCSIASRHGHCVAGTRDSEIYGFELNENNTPQPIVLGHHDDNLCALACHPRENVFATGGEDCSLRFWNAERMSLITCYVTPFVPLTPTPAIRSLAFSSDGNQIAVGYENGYIEIYRTILKPHDTERVQPIHTINDHAYRIQSLAFSPNDKYLAVGCNDGSLDIYDVKNQYKHLHVKNTILPKYPCILKRLKPHDTERIQPIHTINDHAYRIQSLAFSPNDKYLAVGCNDGSLDIYDVKNQYKHLHVKNTNNTLSVTNIDWTNDEKYLQYTGENKQVFIVKIPSCEIVSDNEKDNIRNWSTFTSLKHKEVRGIWNKFAEKTDIVTIDGNEQTGVIAAGDEQGLIKLFRFPSEKRGAHFKKYVGHSSRIANVCFLHDKSRLITIGSDDRTILQWSFQSESDSIGLIDARRTSAASISSRLGIDETMNADLVDGTIEDAQLLETAQHVGTYLDSDSEDSDSDLSGAEIDSDIEKEKQISYDRALYREDYQKLKKTMKEKLPPGEKRKKQPDEGLTLDYAFGYRGYDCRDNVFCLKTGEIVYHVAF</sequence>
<dbReference type="InterPro" id="IPR036322">
    <property type="entry name" value="WD40_repeat_dom_sf"/>
</dbReference>
<dbReference type="EMBL" id="CAJNOU010000082">
    <property type="protein sequence ID" value="CAF0853453.1"/>
    <property type="molecule type" value="Genomic_DNA"/>
</dbReference>
<comment type="caution">
    <text evidence="6">The sequence shown here is derived from an EMBL/GenBank/DDBJ whole genome shotgun (WGS) entry which is preliminary data.</text>
</comment>
<evidence type="ECO:0000313" key="6">
    <source>
        <dbReference type="EMBL" id="CAF0853453.1"/>
    </source>
</evidence>
<evidence type="ECO:0000256" key="2">
    <source>
        <dbReference type="ARBA" id="ARBA00022737"/>
    </source>
</evidence>
<dbReference type="InterPro" id="IPR055439">
    <property type="entry name" value="Beta-prop_EML_1st"/>
</dbReference>
<dbReference type="Pfam" id="PF23409">
    <property type="entry name" value="Beta-prop_EML"/>
    <property type="match status" value="1"/>
</dbReference>
<dbReference type="InterPro" id="IPR001680">
    <property type="entry name" value="WD40_rpt"/>
</dbReference>
<dbReference type="InterPro" id="IPR055442">
    <property type="entry name" value="Beta-prop_EML-like_2nd"/>
</dbReference>
<dbReference type="SUPFAM" id="SSF50978">
    <property type="entry name" value="WD40 repeat-like"/>
    <property type="match status" value="2"/>
</dbReference>
<feature type="repeat" description="WD" evidence="3">
    <location>
        <begin position="444"/>
        <end position="479"/>
    </location>
</feature>
<reference evidence="6" key="1">
    <citation type="submission" date="2021-02" db="EMBL/GenBank/DDBJ databases">
        <authorList>
            <person name="Nowell W R."/>
        </authorList>
    </citation>
    <scope>NUCLEOTIDE SEQUENCE</scope>
</reference>
<evidence type="ECO:0000259" key="5">
    <source>
        <dbReference type="Pfam" id="PF23414"/>
    </source>
</evidence>
<dbReference type="Proteomes" id="UP000663889">
    <property type="component" value="Unassembled WGS sequence"/>
</dbReference>
<evidence type="ECO:0000259" key="4">
    <source>
        <dbReference type="Pfam" id="PF23409"/>
    </source>
</evidence>
<dbReference type="PANTHER" id="PTHR13720">
    <property type="entry name" value="WD-40 REPEAT PROTEIN"/>
    <property type="match status" value="1"/>
</dbReference>
<keyword evidence="2" id="KW-0677">Repeat</keyword>
<feature type="repeat" description="WD" evidence="3">
    <location>
        <begin position="671"/>
        <end position="707"/>
    </location>
</feature>
<dbReference type="Pfam" id="PF23414">
    <property type="entry name" value="Beta-prop_EML_2"/>
    <property type="match status" value="2"/>
</dbReference>
<dbReference type="PROSITE" id="PS50294">
    <property type="entry name" value="WD_REPEATS_REGION"/>
    <property type="match status" value="3"/>
</dbReference>
<dbReference type="Gene3D" id="2.130.10.10">
    <property type="entry name" value="YVTN repeat-like/Quinoprotein amine dehydrogenase"/>
    <property type="match status" value="3"/>
</dbReference>
<dbReference type="PANTHER" id="PTHR13720:SF33">
    <property type="entry name" value="HELP DOMAIN-CONTAINING PROTEIN"/>
    <property type="match status" value="1"/>
</dbReference>
<feature type="repeat" description="WD" evidence="3">
    <location>
        <begin position="118"/>
        <end position="161"/>
    </location>
</feature>
<dbReference type="PROSITE" id="PS50082">
    <property type="entry name" value="WD_REPEATS_2"/>
    <property type="match status" value="5"/>
</dbReference>
<proteinExistence type="predicted"/>
<feature type="repeat" description="WD" evidence="3">
    <location>
        <begin position="347"/>
        <end position="388"/>
    </location>
</feature>
<evidence type="ECO:0000256" key="1">
    <source>
        <dbReference type="ARBA" id="ARBA00022574"/>
    </source>
</evidence>
<dbReference type="SMART" id="SM00320">
    <property type="entry name" value="WD40"/>
    <property type="match status" value="12"/>
</dbReference>
<keyword evidence="1 3" id="KW-0853">WD repeat</keyword>
<feature type="domain" description="EML-like first beta-propeller" evidence="4">
    <location>
        <begin position="69"/>
        <end position="331"/>
    </location>
</feature>
<gene>
    <name evidence="6" type="ORF">SEV965_LOCUS3234</name>
</gene>
<feature type="domain" description="EML-like second beta-propeller" evidence="5">
    <location>
        <begin position="505"/>
        <end position="704"/>
    </location>
</feature>
<evidence type="ECO:0000256" key="3">
    <source>
        <dbReference type="PROSITE-ProRule" id="PRU00221"/>
    </source>
</evidence>